<evidence type="ECO:0000256" key="1">
    <source>
        <dbReference type="SAM" id="MobiDB-lite"/>
    </source>
</evidence>
<dbReference type="Proteomes" id="UP000886752">
    <property type="component" value="Unassembled WGS sequence"/>
</dbReference>
<protein>
    <submittedName>
        <fullName evidence="2">PP-loop family protein</fullName>
    </submittedName>
</protein>
<dbReference type="PANTHER" id="PTHR43169">
    <property type="entry name" value="EXSB FAMILY PROTEIN"/>
    <property type="match status" value="1"/>
</dbReference>
<dbReference type="InterPro" id="IPR052188">
    <property type="entry name" value="Ni-pincer_cofactor_biosynth"/>
</dbReference>
<accession>A0A9D1PX95</accession>
<evidence type="ECO:0000313" key="3">
    <source>
        <dbReference type="Proteomes" id="UP000886752"/>
    </source>
</evidence>
<reference evidence="2" key="1">
    <citation type="journal article" date="2021" name="PeerJ">
        <title>Extensive microbial diversity within the chicken gut microbiome revealed by metagenomics and culture.</title>
        <authorList>
            <person name="Gilroy R."/>
            <person name="Ravi A."/>
            <person name="Getino M."/>
            <person name="Pursley I."/>
            <person name="Horton D.L."/>
            <person name="Alikhan N.F."/>
            <person name="Baker D."/>
            <person name="Gharbi K."/>
            <person name="Hall N."/>
            <person name="Watson M."/>
            <person name="Adriaenssens E.M."/>
            <person name="Foster-Nyarko E."/>
            <person name="Jarju S."/>
            <person name="Secka A."/>
            <person name="Antonio M."/>
            <person name="Oren A."/>
            <person name="Chaudhuri R.R."/>
            <person name="La Ragione R."/>
            <person name="Hildebrand F."/>
            <person name="Pallen M.J."/>
        </authorList>
    </citation>
    <scope>NUCLEOTIDE SEQUENCE</scope>
    <source>
        <strain evidence="2">ChiHecec2B26-446</strain>
    </source>
</reference>
<feature type="region of interest" description="Disordered" evidence="1">
    <location>
        <begin position="259"/>
        <end position="278"/>
    </location>
</feature>
<dbReference type="SUPFAM" id="SSF52402">
    <property type="entry name" value="Adenine nucleotide alpha hydrolases-like"/>
    <property type="match status" value="1"/>
</dbReference>
<evidence type="ECO:0000313" key="2">
    <source>
        <dbReference type="EMBL" id="HIW01270.1"/>
    </source>
</evidence>
<organism evidence="2 3">
    <name type="scientific">Candidatus Desulfovibrio intestinipullorum</name>
    <dbReference type="NCBI Taxonomy" id="2838536"/>
    <lineage>
        <taxon>Bacteria</taxon>
        <taxon>Pseudomonadati</taxon>
        <taxon>Thermodesulfobacteriota</taxon>
        <taxon>Desulfovibrionia</taxon>
        <taxon>Desulfovibrionales</taxon>
        <taxon>Desulfovibrionaceae</taxon>
        <taxon>Desulfovibrio</taxon>
    </lineage>
</organism>
<proteinExistence type="predicted"/>
<name>A0A9D1PX95_9BACT</name>
<dbReference type="AlphaFoldDB" id="A0A9D1PX95"/>
<sequence length="278" mass="31023">MPALEVFFRDHPRLAIAFSGGLDSRFLCACAQACGCDVVAVHVHGPHVPGADTDSARAFARNMQLKLLELPLNPLTLPEVARTDPRRCYFCKKFMLSGIRELLVRCGEGERTLCDGSNHDDLSRYRPGLQALKEAGIFSPLALAELGKQDIRARSVEMGFPLPREQARPCLLTRYDYNLPVHQEELLRIDRAEQALLSLTDVRGRPLFADLRLRITPQPLLQVQTFRREWEPEVRRILGSLGFDNCTICQTEHISGFFDTGKTSPPEVGNGKPASVSS</sequence>
<dbReference type="PANTHER" id="PTHR43169:SF2">
    <property type="entry name" value="NAD_GMP SYNTHASE DOMAIN-CONTAINING PROTEIN"/>
    <property type="match status" value="1"/>
</dbReference>
<gene>
    <name evidence="2" type="ORF">H9894_08805</name>
</gene>
<dbReference type="EMBL" id="DXHV01000077">
    <property type="protein sequence ID" value="HIW01270.1"/>
    <property type="molecule type" value="Genomic_DNA"/>
</dbReference>
<dbReference type="Gene3D" id="3.40.50.620">
    <property type="entry name" value="HUPs"/>
    <property type="match status" value="1"/>
</dbReference>
<dbReference type="InterPro" id="IPR014729">
    <property type="entry name" value="Rossmann-like_a/b/a_fold"/>
</dbReference>
<reference evidence="2" key="2">
    <citation type="submission" date="2021-04" db="EMBL/GenBank/DDBJ databases">
        <authorList>
            <person name="Gilroy R."/>
        </authorList>
    </citation>
    <scope>NUCLEOTIDE SEQUENCE</scope>
    <source>
        <strain evidence="2">ChiHecec2B26-446</strain>
    </source>
</reference>
<comment type="caution">
    <text evidence="2">The sequence shown here is derived from an EMBL/GenBank/DDBJ whole genome shotgun (WGS) entry which is preliminary data.</text>
</comment>